<organism evidence="1 2">
    <name type="scientific">Septoria linicola</name>
    <dbReference type="NCBI Taxonomy" id="215465"/>
    <lineage>
        <taxon>Eukaryota</taxon>
        <taxon>Fungi</taxon>
        <taxon>Dikarya</taxon>
        <taxon>Ascomycota</taxon>
        <taxon>Pezizomycotina</taxon>
        <taxon>Dothideomycetes</taxon>
        <taxon>Dothideomycetidae</taxon>
        <taxon>Mycosphaerellales</taxon>
        <taxon>Mycosphaerellaceae</taxon>
        <taxon>Septoria</taxon>
    </lineage>
</organism>
<dbReference type="AlphaFoldDB" id="A0A9Q9AJL2"/>
<evidence type="ECO:0000313" key="1">
    <source>
        <dbReference type="EMBL" id="USW49089.1"/>
    </source>
</evidence>
<dbReference type="EMBL" id="CP099419">
    <property type="protein sequence ID" value="USW49089.1"/>
    <property type="molecule type" value="Genomic_DNA"/>
</dbReference>
<evidence type="ECO:0000313" key="2">
    <source>
        <dbReference type="Proteomes" id="UP001056384"/>
    </source>
</evidence>
<sequence length="361" mass="41047">MQQKQEAPELSMIASNNFKNDRPSSRHLIECLNFLAKPPSSFVLQQLNVVGDGCDAAKTRTRIRKLYVQYKREDYNSPTLLGALQMQVTVQCLTNLSENGHIKAQQRISELEPELSNTKKALKEASLKPTDSTTMQPGHSKTLARPAALLETAIEAPVKRRVLPWLVETPDLHNHKRKAVGDPWCLDFNAETAASPLKRGRPGRPLQPVRKHFVRLRQPQATNAWYSTEFPQLHEDWTRLDHATKRQYSNVGNIEETDAGQLTDDPCTNCEEAGYTCKMYNPATVALYCGQLDWQTCSRCRYHKDFRPRNTRPCTLAHPKFIGPRPAWLDSTDDIEPIDMDKVWSEPLQIGKPRESRPPLG</sequence>
<dbReference type="Proteomes" id="UP001056384">
    <property type="component" value="Chromosome 2"/>
</dbReference>
<reference evidence="1" key="1">
    <citation type="submission" date="2022-06" db="EMBL/GenBank/DDBJ databases">
        <title>Complete genome sequences of two strains of the flax pathogen Septoria linicola.</title>
        <authorList>
            <person name="Lapalu N."/>
            <person name="Simon A."/>
            <person name="Demenou B."/>
            <person name="Paumier D."/>
            <person name="Guillot M.-P."/>
            <person name="Gout L."/>
            <person name="Valade R."/>
        </authorList>
    </citation>
    <scope>NUCLEOTIDE SEQUENCE</scope>
    <source>
        <strain evidence="1">SE15195</strain>
    </source>
</reference>
<accession>A0A9Q9AJL2</accession>
<proteinExistence type="predicted"/>
<protein>
    <submittedName>
        <fullName evidence="1">Uncharacterized protein</fullName>
    </submittedName>
</protein>
<gene>
    <name evidence="1" type="ORF">Slin15195_G024080</name>
</gene>
<keyword evidence="2" id="KW-1185">Reference proteome</keyword>
<name>A0A9Q9AJL2_9PEZI</name>